<name>A0A8J3E8V1_9GAMM</name>
<evidence type="ECO:0000313" key="6">
    <source>
        <dbReference type="EMBL" id="GGG01969.1"/>
    </source>
</evidence>
<dbReference type="Pfam" id="PF00072">
    <property type="entry name" value="Response_reg"/>
    <property type="match status" value="1"/>
</dbReference>
<feature type="DNA-binding region" description="OmpR/PhoB-type" evidence="3">
    <location>
        <begin position="132"/>
        <end position="230"/>
    </location>
</feature>
<dbReference type="GO" id="GO:0006355">
    <property type="term" value="P:regulation of DNA-templated transcription"/>
    <property type="evidence" value="ECO:0007669"/>
    <property type="project" value="InterPro"/>
</dbReference>
<proteinExistence type="predicted"/>
<dbReference type="PROSITE" id="PS51755">
    <property type="entry name" value="OMPR_PHOB"/>
    <property type="match status" value="1"/>
</dbReference>
<dbReference type="GO" id="GO:0000976">
    <property type="term" value="F:transcription cis-regulatory region binding"/>
    <property type="evidence" value="ECO:0007669"/>
    <property type="project" value="TreeGrafter"/>
</dbReference>
<dbReference type="GO" id="GO:0000156">
    <property type="term" value="F:phosphorelay response regulator activity"/>
    <property type="evidence" value="ECO:0007669"/>
    <property type="project" value="TreeGrafter"/>
</dbReference>
<organism evidence="6 7">
    <name type="scientific">Cysteiniphilum litorale</name>
    <dbReference type="NCBI Taxonomy" id="2056700"/>
    <lineage>
        <taxon>Bacteria</taxon>
        <taxon>Pseudomonadati</taxon>
        <taxon>Pseudomonadota</taxon>
        <taxon>Gammaproteobacteria</taxon>
        <taxon>Thiotrichales</taxon>
        <taxon>Fastidiosibacteraceae</taxon>
        <taxon>Cysteiniphilum</taxon>
    </lineage>
</organism>
<gene>
    <name evidence="6" type="ORF">GCM10010995_19300</name>
</gene>
<dbReference type="PANTHER" id="PTHR48111">
    <property type="entry name" value="REGULATOR OF RPOS"/>
    <property type="match status" value="1"/>
</dbReference>
<accession>A0A8J3E8V1</accession>
<dbReference type="EMBL" id="BMJS01000023">
    <property type="protein sequence ID" value="GGG01969.1"/>
    <property type="molecule type" value="Genomic_DNA"/>
</dbReference>
<reference evidence="6" key="1">
    <citation type="journal article" date="2014" name="Int. J. Syst. Evol. Microbiol.">
        <title>Complete genome sequence of Corynebacterium casei LMG S-19264T (=DSM 44701T), isolated from a smear-ripened cheese.</title>
        <authorList>
            <consortium name="US DOE Joint Genome Institute (JGI-PGF)"/>
            <person name="Walter F."/>
            <person name="Albersmeier A."/>
            <person name="Kalinowski J."/>
            <person name="Ruckert C."/>
        </authorList>
    </citation>
    <scope>NUCLEOTIDE SEQUENCE</scope>
    <source>
        <strain evidence="6">CGMCC 1.15758</strain>
    </source>
</reference>
<reference evidence="6" key="2">
    <citation type="submission" date="2020-09" db="EMBL/GenBank/DDBJ databases">
        <authorList>
            <person name="Sun Q."/>
            <person name="Zhou Y."/>
        </authorList>
    </citation>
    <scope>NUCLEOTIDE SEQUENCE</scope>
    <source>
        <strain evidence="6">CGMCC 1.15758</strain>
    </source>
</reference>
<dbReference type="PANTHER" id="PTHR48111:SF50">
    <property type="entry name" value="KDP OPERON TRANSCRIPTIONAL REGULATORY PROTEIN KDPE"/>
    <property type="match status" value="1"/>
</dbReference>
<dbReference type="GO" id="GO:0005829">
    <property type="term" value="C:cytosol"/>
    <property type="evidence" value="ECO:0007669"/>
    <property type="project" value="TreeGrafter"/>
</dbReference>
<dbReference type="SMART" id="SM00862">
    <property type="entry name" value="Trans_reg_C"/>
    <property type="match status" value="1"/>
</dbReference>
<dbReference type="Proteomes" id="UP000636949">
    <property type="component" value="Unassembled WGS sequence"/>
</dbReference>
<dbReference type="Pfam" id="PF00486">
    <property type="entry name" value="Trans_reg_C"/>
    <property type="match status" value="1"/>
</dbReference>
<dbReference type="Gene3D" id="1.10.10.10">
    <property type="entry name" value="Winged helix-like DNA-binding domain superfamily/Winged helix DNA-binding domain"/>
    <property type="match status" value="1"/>
</dbReference>
<feature type="domain" description="Response regulatory" evidence="4">
    <location>
        <begin position="4"/>
        <end position="118"/>
    </location>
</feature>
<dbReference type="InterPro" id="IPR011006">
    <property type="entry name" value="CheY-like_superfamily"/>
</dbReference>
<evidence type="ECO:0000259" key="4">
    <source>
        <dbReference type="PROSITE" id="PS50110"/>
    </source>
</evidence>
<feature type="domain" description="OmpR/PhoB-type" evidence="5">
    <location>
        <begin position="132"/>
        <end position="230"/>
    </location>
</feature>
<dbReference type="AlphaFoldDB" id="A0A8J3E8V1"/>
<keyword evidence="7" id="KW-1185">Reference proteome</keyword>
<protein>
    <submittedName>
        <fullName evidence="6">DNA-binding response regulator</fullName>
    </submittedName>
</protein>
<dbReference type="InterPro" id="IPR039420">
    <property type="entry name" value="WalR-like"/>
</dbReference>
<dbReference type="InterPro" id="IPR001867">
    <property type="entry name" value="OmpR/PhoB-type_DNA-bd"/>
</dbReference>
<evidence type="ECO:0000256" key="3">
    <source>
        <dbReference type="PROSITE-ProRule" id="PRU01091"/>
    </source>
</evidence>
<feature type="modified residue" description="4-aspartylphosphate" evidence="2">
    <location>
        <position position="53"/>
    </location>
</feature>
<sequence>MNKKILLIDDEAQIRKFLKKTLLVLGYDVYDAVSAEHATEILNQQHPDLILLDLGLPDQDGQKWLANLRVKHLHVPVIVVSARCDGDEVVKALENGANDYVRKPFDMSELVARIKRNLELVDAFKAEDKAAESVYQFENMRVHIADHRVMINDEVVHLSKKEFLLLSVFCQNAGKLLTQNQILQQIWGEYFADEVQYLRVYVGQLRKKLAACSKQPLITTESGVGYRFAKVDVYQ</sequence>
<dbReference type="PROSITE" id="PS50110">
    <property type="entry name" value="RESPONSE_REGULATORY"/>
    <property type="match status" value="1"/>
</dbReference>
<dbReference type="SMART" id="SM00448">
    <property type="entry name" value="REC"/>
    <property type="match status" value="1"/>
</dbReference>
<dbReference type="OrthoDB" id="9802426at2"/>
<dbReference type="RefSeq" id="WP_117003254.1">
    <property type="nucleotide sequence ID" value="NZ_BMJS01000023.1"/>
</dbReference>
<evidence type="ECO:0000259" key="5">
    <source>
        <dbReference type="PROSITE" id="PS51755"/>
    </source>
</evidence>
<evidence type="ECO:0000313" key="7">
    <source>
        <dbReference type="Proteomes" id="UP000636949"/>
    </source>
</evidence>
<dbReference type="Gene3D" id="3.40.50.2300">
    <property type="match status" value="1"/>
</dbReference>
<keyword evidence="1 3" id="KW-0238">DNA-binding</keyword>
<dbReference type="InterPro" id="IPR001789">
    <property type="entry name" value="Sig_transdc_resp-reg_receiver"/>
</dbReference>
<dbReference type="CDD" id="cd00383">
    <property type="entry name" value="trans_reg_C"/>
    <property type="match status" value="1"/>
</dbReference>
<dbReference type="GO" id="GO:0032993">
    <property type="term" value="C:protein-DNA complex"/>
    <property type="evidence" value="ECO:0007669"/>
    <property type="project" value="TreeGrafter"/>
</dbReference>
<evidence type="ECO:0000256" key="1">
    <source>
        <dbReference type="ARBA" id="ARBA00023125"/>
    </source>
</evidence>
<dbReference type="InterPro" id="IPR036388">
    <property type="entry name" value="WH-like_DNA-bd_sf"/>
</dbReference>
<comment type="caution">
    <text evidence="6">The sequence shown here is derived from an EMBL/GenBank/DDBJ whole genome shotgun (WGS) entry which is preliminary data.</text>
</comment>
<evidence type="ECO:0000256" key="2">
    <source>
        <dbReference type="PROSITE-ProRule" id="PRU00169"/>
    </source>
</evidence>
<dbReference type="SUPFAM" id="SSF52172">
    <property type="entry name" value="CheY-like"/>
    <property type="match status" value="1"/>
</dbReference>
<keyword evidence="2" id="KW-0597">Phosphoprotein</keyword>